<feature type="domain" description="Peptidase S54 rhomboid" evidence="8">
    <location>
        <begin position="58"/>
        <end position="194"/>
    </location>
</feature>
<dbReference type="GO" id="GO:0006508">
    <property type="term" value="P:proteolysis"/>
    <property type="evidence" value="ECO:0007669"/>
    <property type="project" value="UniProtKB-KW"/>
</dbReference>
<evidence type="ECO:0000313" key="9">
    <source>
        <dbReference type="EMBL" id="BBC61419.1"/>
    </source>
</evidence>
<dbReference type="InterPro" id="IPR035952">
    <property type="entry name" value="Rhomboid-like_sf"/>
</dbReference>
<evidence type="ECO:0000256" key="1">
    <source>
        <dbReference type="ARBA" id="ARBA00004141"/>
    </source>
</evidence>
<sequence length="234" mass="26384">MNNQKKIQSLLKQPFITYCLIGITVIIFLAMEFSGGSENSRVLIQFGALVRPYILINKEYWRLFTPIFLHIGWMHLILNMVTLYYIGEQIERIYGHWRYLGIYLLSGIAGNVLSFSFGSLNSISAGASTALFGLFGAFVILGKHFKNNPAILEMVRQYTIFIMINLIFNLFSSSVDIMGHIGGLFGGLLLSVAFSLPKQNETFSLRERLAAAIAFLFLLGICFAFGLKRYGVFF</sequence>
<feature type="transmembrane region" description="Helical" evidence="7">
    <location>
        <begin position="67"/>
        <end position="87"/>
    </location>
</feature>
<protein>
    <submittedName>
        <fullName evidence="9">Rhomboid protease GlpG</fullName>
        <ecNumber evidence="9">3.4.21.105</ecNumber>
    </submittedName>
</protein>
<dbReference type="InterPro" id="IPR022764">
    <property type="entry name" value="Peptidase_S54_rhomboid_dom"/>
</dbReference>
<keyword evidence="5 7" id="KW-1133">Transmembrane helix</keyword>
<feature type="transmembrane region" description="Helical" evidence="7">
    <location>
        <begin position="154"/>
        <end position="171"/>
    </location>
</feature>
<dbReference type="Proteomes" id="UP000269226">
    <property type="component" value="Chromosome"/>
</dbReference>
<organism evidence="9 10">
    <name type="scientific">Melissococcus plutonius</name>
    <dbReference type="NCBI Taxonomy" id="33970"/>
    <lineage>
        <taxon>Bacteria</taxon>
        <taxon>Bacillati</taxon>
        <taxon>Bacillota</taxon>
        <taxon>Bacilli</taxon>
        <taxon>Lactobacillales</taxon>
        <taxon>Enterococcaceae</taxon>
        <taxon>Melissococcus</taxon>
    </lineage>
</organism>
<dbReference type="Pfam" id="PF01694">
    <property type="entry name" value="Rhomboid"/>
    <property type="match status" value="1"/>
</dbReference>
<gene>
    <name evidence="9" type="ORF">DAT561_1314</name>
</gene>
<evidence type="ECO:0000256" key="3">
    <source>
        <dbReference type="ARBA" id="ARBA00022692"/>
    </source>
</evidence>
<comment type="similarity">
    <text evidence="2">Belongs to the peptidase S54 family.</text>
</comment>
<dbReference type="RefSeq" id="WP_126347257.1">
    <property type="nucleotide sequence ID" value="NZ_AP018492.1"/>
</dbReference>
<proteinExistence type="inferred from homology"/>
<evidence type="ECO:0000256" key="2">
    <source>
        <dbReference type="ARBA" id="ARBA00009045"/>
    </source>
</evidence>
<feature type="transmembrane region" description="Helical" evidence="7">
    <location>
        <begin position="15"/>
        <end position="33"/>
    </location>
</feature>
<feature type="transmembrane region" description="Helical" evidence="7">
    <location>
        <begin position="209"/>
        <end position="227"/>
    </location>
</feature>
<keyword evidence="4 9" id="KW-0378">Hydrolase</keyword>
<keyword evidence="9" id="KW-0645">Protease</keyword>
<keyword evidence="3 7" id="KW-0812">Transmembrane</keyword>
<dbReference type="EC" id="3.4.21.105" evidence="9"/>
<dbReference type="SUPFAM" id="SSF144091">
    <property type="entry name" value="Rhomboid-like"/>
    <property type="match status" value="1"/>
</dbReference>
<evidence type="ECO:0000256" key="6">
    <source>
        <dbReference type="ARBA" id="ARBA00023136"/>
    </source>
</evidence>
<keyword evidence="6 7" id="KW-0472">Membrane</keyword>
<dbReference type="PANTHER" id="PTHR43731">
    <property type="entry name" value="RHOMBOID PROTEASE"/>
    <property type="match status" value="1"/>
</dbReference>
<evidence type="ECO:0000313" key="10">
    <source>
        <dbReference type="Proteomes" id="UP000269226"/>
    </source>
</evidence>
<evidence type="ECO:0000256" key="4">
    <source>
        <dbReference type="ARBA" id="ARBA00022801"/>
    </source>
</evidence>
<dbReference type="Gene3D" id="1.20.1540.10">
    <property type="entry name" value="Rhomboid-like"/>
    <property type="match status" value="1"/>
</dbReference>
<feature type="transmembrane region" description="Helical" evidence="7">
    <location>
        <begin position="177"/>
        <end position="197"/>
    </location>
</feature>
<dbReference type="GO" id="GO:0004252">
    <property type="term" value="F:serine-type endopeptidase activity"/>
    <property type="evidence" value="ECO:0007669"/>
    <property type="project" value="InterPro"/>
</dbReference>
<evidence type="ECO:0000259" key="8">
    <source>
        <dbReference type="Pfam" id="PF01694"/>
    </source>
</evidence>
<comment type="subcellular location">
    <subcellularLocation>
        <location evidence="1">Membrane</location>
        <topology evidence="1">Multi-pass membrane protein</topology>
    </subcellularLocation>
</comment>
<dbReference type="EMBL" id="AP018492">
    <property type="protein sequence ID" value="BBC61419.1"/>
    <property type="molecule type" value="Genomic_DNA"/>
</dbReference>
<dbReference type="PANTHER" id="PTHR43731:SF14">
    <property type="entry name" value="PRESENILIN-ASSOCIATED RHOMBOID-LIKE PROTEIN, MITOCHONDRIAL"/>
    <property type="match status" value="1"/>
</dbReference>
<dbReference type="InterPro" id="IPR050925">
    <property type="entry name" value="Rhomboid_protease_S54"/>
</dbReference>
<accession>A0A2Z5Y3J1</accession>
<dbReference type="GeneID" id="57043856"/>
<evidence type="ECO:0000256" key="7">
    <source>
        <dbReference type="SAM" id="Phobius"/>
    </source>
</evidence>
<evidence type="ECO:0000256" key="5">
    <source>
        <dbReference type="ARBA" id="ARBA00022989"/>
    </source>
</evidence>
<dbReference type="AlphaFoldDB" id="A0A2Z5Y3J1"/>
<feature type="transmembrane region" description="Helical" evidence="7">
    <location>
        <begin position="123"/>
        <end position="142"/>
    </location>
</feature>
<name>A0A2Z5Y3J1_9ENTE</name>
<dbReference type="GO" id="GO:0016020">
    <property type="term" value="C:membrane"/>
    <property type="evidence" value="ECO:0007669"/>
    <property type="project" value="UniProtKB-SubCell"/>
</dbReference>
<reference evidence="9 10" key="1">
    <citation type="submission" date="2018-01" db="EMBL/GenBank/DDBJ databases">
        <title>Whole genome sequence of Melissococcus plutonius DAT561.</title>
        <authorList>
            <person name="Okumura K."/>
            <person name="Takamatsu D."/>
            <person name="Okura M."/>
        </authorList>
    </citation>
    <scope>NUCLEOTIDE SEQUENCE [LARGE SCALE GENOMIC DNA]</scope>
    <source>
        <strain evidence="9 10">DAT561</strain>
    </source>
</reference>
<feature type="transmembrane region" description="Helical" evidence="7">
    <location>
        <begin position="99"/>
        <end position="117"/>
    </location>
</feature>